<dbReference type="RefSeq" id="WP_173766715.1">
    <property type="nucleotide sequence ID" value="NZ_CP048836.1"/>
</dbReference>
<keyword evidence="1" id="KW-0472">Membrane</keyword>
<reference evidence="2 3" key="1">
    <citation type="submission" date="2020-02" db="EMBL/GenBank/DDBJ databases">
        <title>Nitrogenibacter mangrovi gen. nov., sp. nov. isolated from mangrove sediment, a denitrifying betaproteobacterium.</title>
        <authorList>
            <person name="Liao H."/>
            <person name="Tian Y."/>
        </authorList>
    </citation>
    <scope>NUCLEOTIDE SEQUENCE [LARGE SCALE GENOMIC DNA]</scope>
    <source>
        <strain evidence="2 3">M9-3-2</strain>
    </source>
</reference>
<keyword evidence="1" id="KW-1133">Transmembrane helix</keyword>
<feature type="transmembrane region" description="Helical" evidence="1">
    <location>
        <begin position="55"/>
        <end position="76"/>
    </location>
</feature>
<keyword evidence="1" id="KW-0812">Transmembrane</keyword>
<gene>
    <name evidence="2" type="ORF">G3580_14665</name>
</gene>
<dbReference type="KEGG" id="azq:G3580_14665"/>
<dbReference type="AlphaFoldDB" id="A0A6C1B940"/>
<protein>
    <submittedName>
        <fullName evidence="2">Uncharacterized protein</fullName>
    </submittedName>
</protein>
<name>A0A6C1B940_9RHOO</name>
<evidence type="ECO:0000313" key="2">
    <source>
        <dbReference type="EMBL" id="QID18754.1"/>
    </source>
</evidence>
<evidence type="ECO:0000313" key="3">
    <source>
        <dbReference type="Proteomes" id="UP000501991"/>
    </source>
</evidence>
<organism evidence="2 3">
    <name type="scientific">Nitrogeniibacter mangrovi</name>
    <dbReference type="NCBI Taxonomy" id="2016596"/>
    <lineage>
        <taxon>Bacteria</taxon>
        <taxon>Pseudomonadati</taxon>
        <taxon>Pseudomonadota</taxon>
        <taxon>Betaproteobacteria</taxon>
        <taxon>Rhodocyclales</taxon>
        <taxon>Zoogloeaceae</taxon>
        <taxon>Nitrogeniibacter</taxon>
    </lineage>
</organism>
<sequence>MTIDIFALLLYLGLFGLAALMLSRAWRIGKHNRLDLVANWSNKPLANPERYKPHYITINLIGGIALLALAALVLIVGLPYKLWASLAALIFWAYFFTYHFMYFSSRKKAALEEKQKEAAAKAKPAK</sequence>
<feature type="transmembrane region" description="Helical" evidence="1">
    <location>
        <begin position="82"/>
        <end position="101"/>
    </location>
</feature>
<feature type="transmembrane region" description="Helical" evidence="1">
    <location>
        <begin position="6"/>
        <end position="26"/>
    </location>
</feature>
<dbReference type="Proteomes" id="UP000501991">
    <property type="component" value="Chromosome"/>
</dbReference>
<evidence type="ECO:0000256" key="1">
    <source>
        <dbReference type="SAM" id="Phobius"/>
    </source>
</evidence>
<proteinExistence type="predicted"/>
<accession>A0A6C1B940</accession>
<dbReference type="EMBL" id="CP048836">
    <property type="protein sequence ID" value="QID18754.1"/>
    <property type="molecule type" value="Genomic_DNA"/>
</dbReference>
<keyword evidence="3" id="KW-1185">Reference proteome</keyword>